<evidence type="ECO:0000256" key="6">
    <source>
        <dbReference type="ARBA" id="ARBA00022989"/>
    </source>
</evidence>
<evidence type="ECO:0000256" key="10">
    <source>
        <dbReference type="ARBA" id="ARBA00023180"/>
    </source>
</evidence>
<proteinExistence type="predicted"/>
<dbReference type="AlphaFoldDB" id="A0A7Y9XXX0"/>
<comment type="cofactor">
    <cofactor evidence="1">
        <name>NAD(+)</name>
        <dbReference type="ChEBI" id="CHEBI:57540"/>
    </cofactor>
</comment>
<keyword evidence="14" id="KW-0413">Isomerase</keyword>
<evidence type="ECO:0000313" key="14">
    <source>
        <dbReference type="EMBL" id="NYH95385.1"/>
    </source>
</evidence>
<keyword evidence="10" id="KW-0325">Glycoprotein</keyword>
<protein>
    <submittedName>
        <fullName evidence="14">UDP-glucose 4-epimerase/UDP-glucuronate decarboxylase</fullName>
        <ecNumber evidence="14">4.1.1.35</ecNumber>
        <ecNumber evidence="14">5.1.3.2</ecNumber>
    </submittedName>
</protein>
<evidence type="ECO:0000256" key="9">
    <source>
        <dbReference type="ARBA" id="ARBA00023136"/>
    </source>
</evidence>
<dbReference type="EMBL" id="JACBZF010000002">
    <property type="protein sequence ID" value="NYH95385.1"/>
    <property type="molecule type" value="Genomic_DNA"/>
</dbReference>
<keyword evidence="4" id="KW-0210">Decarboxylase</keyword>
<evidence type="ECO:0000256" key="3">
    <source>
        <dbReference type="ARBA" id="ARBA00022692"/>
    </source>
</evidence>
<accession>A0A7Y9XXX0</accession>
<evidence type="ECO:0000256" key="1">
    <source>
        <dbReference type="ARBA" id="ARBA00001911"/>
    </source>
</evidence>
<keyword evidence="3" id="KW-0812">Transmembrane</keyword>
<feature type="domain" description="NAD-dependent epimerase/dehydratase" evidence="13">
    <location>
        <begin position="11"/>
        <end position="248"/>
    </location>
</feature>
<dbReference type="InterPro" id="IPR044516">
    <property type="entry name" value="UXS-like"/>
</dbReference>
<evidence type="ECO:0000256" key="4">
    <source>
        <dbReference type="ARBA" id="ARBA00022793"/>
    </source>
</evidence>
<dbReference type="SUPFAM" id="SSF51735">
    <property type="entry name" value="NAD(P)-binding Rossmann-fold domains"/>
    <property type="match status" value="1"/>
</dbReference>
<dbReference type="Gene3D" id="3.40.50.720">
    <property type="entry name" value="NAD(P)-binding Rossmann-like Domain"/>
    <property type="match status" value="1"/>
</dbReference>
<reference evidence="14 15" key="1">
    <citation type="submission" date="2020-07" db="EMBL/GenBank/DDBJ databases">
        <title>Genomic Encyclopedia of Type Strains, Phase IV (KMG-IV): sequencing the most valuable type-strain genomes for metagenomic binning, comparative biology and taxonomic classification.</title>
        <authorList>
            <person name="Goeker M."/>
        </authorList>
    </citation>
    <scope>NUCLEOTIDE SEQUENCE [LARGE SCALE GENOMIC DNA]</scope>
    <source>
        <strain evidence="14 15">DSM 29043</strain>
    </source>
</reference>
<dbReference type="EC" id="5.1.3.2" evidence="14"/>
<evidence type="ECO:0000256" key="2">
    <source>
        <dbReference type="ARBA" id="ARBA00004323"/>
    </source>
</evidence>
<comment type="subcellular location">
    <subcellularLocation>
        <location evidence="2">Golgi apparatus membrane</location>
        <topology evidence="2">Single-pass type II membrane protein</topology>
    </subcellularLocation>
    <subcellularLocation>
        <location evidence="12">Golgi apparatus</location>
        <location evidence="12">Golgi stack membrane</location>
    </subcellularLocation>
</comment>
<dbReference type="GO" id="GO:0070403">
    <property type="term" value="F:NAD+ binding"/>
    <property type="evidence" value="ECO:0007669"/>
    <property type="project" value="InterPro"/>
</dbReference>
<name>A0A7Y9XXX0_9SPHN</name>
<gene>
    <name evidence="14" type="ORF">FHS75_001704</name>
</gene>
<keyword evidence="5" id="KW-0735">Signal-anchor</keyword>
<keyword evidence="9" id="KW-0472">Membrane</keyword>
<dbReference type="RefSeq" id="WP_179407241.1">
    <property type="nucleotide sequence ID" value="NZ_BMGF01000002.1"/>
</dbReference>
<dbReference type="GO" id="GO:0048040">
    <property type="term" value="F:UDP-glucuronate decarboxylase activity"/>
    <property type="evidence" value="ECO:0007669"/>
    <property type="project" value="UniProtKB-EC"/>
</dbReference>
<dbReference type="InterPro" id="IPR036291">
    <property type="entry name" value="NAD(P)-bd_dom_sf"/>
</dbReference>
<keyword evidence="7" id="KW-0520">NAD</keyword>
<dbReference type="GO" id="GO:0005737">
    <property type="term" value="C:cytoplasm"/>
    <property type="evidence" value="ECO:0007669"/>
    <property type="project" value="TreeGrafter"/>
</dbReference>
<evidence type="ECO:0000259" key="13">
    <source>
        <dbReference type="Pfam" id="PF01370"/>
    </source>
</evidence>
<dbReference type="PANTHER" id="PTHR43078">
    <property type="entry name" value="UDP-GLUCURONIC ACID DECARBOXYLASE-RELATED"/>
    <property type="match status" value="1"/>
</dbReference>
<keyword evidence="6" id="KW-1133">Transmembrane helix</keyword>
<dbReference type="GO" id="GO:0042732">
    <property type="term" value="P:D-xylose metabolic process"/>
    <property type="evidence" value="ECO:0007669"/>
    <property type="project" value="InterPro"/>
</dbReference>
<organism evidence="14 15">
    <name type="scientific">Novosphingobium marinum</name>
    <dbReference type="NCBI Taxonomy" id="1514948"/>
    <lineage>
        <taxon>Bacteria</taxon>
        <taxon>Pseudomonadati</taxon>
        <taxon>Pseudomonadota</taxon>
        <taxon>Alphaproteobacteria</taxon>
        <taxon>Sphingomonadales</taxon>
        <taxon>Sphingomonadaceae</taxon>
        <taxon>Novosphingobium</taxon>
    </lineage>
</organism>
<sequence length="330" mass="37120">MSISPISGRRILFAGGCGFIGSHLIDALLQRSDVEQIICVDNLWTGLEDNVRHVTDPRFSVVTCDIEKFQCEDRFDEVYHFASPASPPWYMSDPYRTMSANIGGAMRMLDLLAPDGKFCFASTSEVYGDPLVSPQPESYRGSVDCTGPRSSYDESKRATEALLFEMRRTRGTDIRVVRLFNVFGPRTRPDDGRAVSNFITQALAGRPLTIYGDGLQSRSWGYIDDIVEGLARYFWRDKIDYPGPLNIGNDREVSVIDVARYVSQVMGGCPIQHEAPVPQDPTNRCPDLTLARDLLPGWECKVDYEEGVRRTIDWFREETGRPAPRITLVS</sequence>
<dbReference type="Proteomes" id="UP000522081">
    <property type="component" value="Unassembled WGS sequence"/>
</dbReference>
<evidence type="ECO:0000256" key="12">
    <source>
        <dbReference type="ARBA" id="ARBA00037859"/>
    </source>
</evidence>
<dbReference type="InterPro" id="IPR001509">
    <property type="entry name" value="Epimerase_deHydtase"/>
</dbReference>
<dbReference type="FunFam" id="3.40.50.720:FF:000065">
    <property type="entry name" value="UDP-glucuronic acid decarboxylase 1"/>
    <property type="match status" value="1"/>
</dbReference>
<dbReference type="PANTHER" id="PTHR43078:SF6">
    <property type="entry name" value="UDP-GLUCURONIC ACID DECARBOXYLASE 1"/>
    <property type="match status" value="1"/>
</dbReference>
<evidence type="ECO:0000256" key="8">
    <source>
        <dbReference type="ARBA" id="ARBA00023034"/>
    </source>
</evidence>
<dbReference type="Pfam" id="PF01370">
    <property type="entry name" value="Epimerase"/>
    <property type="match status" value="1"/>
</dbReference>
<keyword evidence="8" id="KW-0333">Golgi apparatus</keyword>
<evidence type="ECO:0000256" key="7">
    <source>
        <dbReference type="ARBA" id="ARBA00023027"/>
    </source>
</evidence>
<evidence type="ECO:0000313" key="15">
    <source>
        <dbReference type="Proteomes" id="UP000522081"/>
    </source>
</evidence>
<dbReference type="GO" id="GO:0003978">
    <property type="term" value="F:UDP-glucose 4-epimerase activity"/>
    <property type="evidence" value="ECO:0007669"/>
    <property type="project" value="UniProtKB-EC"/>
</dbReference>
<comment type="caution">
    <text evidence="14">The sequence shown here is derived from an EMBL/GenBank/DDBJ whole genome shotgun (WGS) entry which is preliminary data.</text>
</comment>
<keyword evidence="11 14" id="KW-0456">Lyase</keyword>
<evidence type="ECO:0000256" key="5">
    <source>
        <dbReference type="ARBA" id="ARBA00022968"/>
    </source>
</evidence>
<evidence type="ECO:0000256" key="11">
    <source>
        <dbReference type="ARBA" id="ARBA00023239"/>
    </source>
</evidence>
<keyword evidence="15" id="KW-1185">Reference proteome</keyword>
<dbReference type="EC" id="4.1.1.35" evidence="14"/>